<gene>
    <name evidence="2" type="ORF">ACFQ41_09955</name>
</gene>
<name>A0ABW4BGJ8_9LACO</name>
<sequence>MKFKFNQIWDSKWFYCLLALILAVALFAYVNMEDLNRNRNSGSNDTAITATTSRSLKVPLELKADTDKYFITGYPQHVTVEVEGSSSLVTVTANTLNFRVVADLSGLGVGTHTVTLKQQGLNKDLTYAIKPKTIKVTIQDRKSKRMPIQVKYNHDSLAPGYSAGDPTLSSETVDVTGGKGEINRVYQVVANVVMSRNTKTTIDQEVLLQALAEDGSTLNVVLSPATVHVRLPITLPSKKLPVTVKQSGTGIRGQSYSFKTSTDSVTVYGSSAVLKKLDSVTIPVDVSKLTQTTTQTVRLTDVVDGIVSSDPKTVKVTINMTTDAAAAAGETSSSAETSSSSSGSSND</sequence>
<dbReference type="InterPro" id="IPR053154">
    <property type="entry name" value="c-di-AMP_regulator"/>
</dbReference>
<comment type="caution">
    <text evidence="2">The sequence shown here is derived from an EMBL/GenBank/DDBJ whole genome shotgun (WGS) entry which is preliminary data.</text>
</comment>
<dbReference type="EMBL" id="JBHTOA010000035">
    <property type="protein sequence ID" value="MFD1399629.1"/>
    <property type="molecule type" value="Genomic_DNA"/>
</dbReference>
<evidence type="ECO:0000313" key="2">
    <source>
        <dbReference type="EMBL" id="MFD1399629.1"/>
    </source>
</evidence>
<dbReference type="PANTHER" id="PTHR37804">
    <property type="entry name" value="CDAA REGULATORY PROTEIN CDAR"/>
    <property type="match status" value="1"/>
</dbReference>
<organism evidence="2 3">
    <name type="scientific">Lacticaseibacillus suilingensis</name>
    <dbReference type="NCBI Taxonomy" id="2799577"/>
    <lineage>
        <taxon>Bacteria</taxon>
        <taxon>Bacillati</taxon>
        <taxon>Bacillota</taxon>
        <taxon>Bacilli</taxon>
        <taxon>Lactobacillales</taxon>
        <taxon>Lactobacillaceae</taxon>
        <taxon>Lacticaseibacillus</taxon>
    </lineage>
</organism>
<proteinExistence type="predicted"/>
<dbReference type="RefSeq" id="WP_204119360.1">
    <property type="nucleotide sequence ID" value="NZ_BOLV01000014.1"/>
</dbReference>
<reference evidence="3" key="1">
    <citation type="journal article" date="2019" name="Int. J. Syst. Evol. Microbiol.">
        <title>The Global Catalogue of Microorganisms (GCM) 10K type strain sequencing project: providing services to taxonomists for standard genome sequencing and annotation.</title>
        <authorList>
            <consortium name="The Broad Institute Genomics Platform"/>
            <consortium name="The Broad Institute Genome Sequencing Center for Infectious Disease"/>
            <person name="Wu L."/>
            <person name="Ma J."/>
        </authorList>
    </citation>
    <scope>NUCLEOTIDE SEQUENCE [LARGE SCALE GENOMIC DNA]</scope>
    <source>
        <strain evidence="3">CCM 9110</strain>
    </source>
</reference>
<dbReference type="Gene3D" id="2.170.120.40">
    <property type="entry name" value="YbbR-like domain"/>
    <property type="match status" value="2"/>
</dbReference>
<dbReference type="PANTHER" id="PTHR37804:SF1">
    <property type="entry name" value="CDAA REGULATORY PROTEIN CDAR"/>
    <property type="match status" value="1"/>
</dbReference>
<evidence type="ECO:0000313" key="3">
    <source>
        <dbReference type="Proteomes" id="UP001597199"/>
    </source>
</evidence>
<feature type="region of interest" description="Disordered" evidence="1">
    <location>
        <begin position="325"/>
        <end position="347"/>
    </location>
</feature>
<dbReference type="Pfam" id="PF07949">
    <property type="entry name" value="YbbR"/>
    <property type="match status" value="3"/>
</dbReference>
<accession>A0ABW4BGJ8</accession>
<keyword evidence="3" id="KW-1185">Reference proteome</keyword>
<dbReference type="InterPro" id="IPR012505">
    <property type="entry name" value="YbbR"/>
</dbReference>
<protein>
    <submittedName>
        <fullName evidence="2">YbbR-like domain-containing protein</fullName>
    </submittedName>
</protein>
<dbReference type="Proteomes" id="UP001597199">
    <property type="component" value="Unassembled WGS sequence"/>
</dbReference>
<dbReference type="Gene3D" id="2.170.120.30">
    <property type="match status" value="1"/>
</dbReference>
<evidence type="ECO:0000256" key="1">
    <source>
        <dbReference type="SAM" id="MobiDB-lite"/>
    </source>
</evidence>